<dbReference type="SUPFAM" id="SSF56672">
    <property type="entry name" value="DNA/RNA polymerases"/>
    <property type="match status" value="1"/>
</dbReference>
<dbReference type="EMBL" id="LGRX02025349">
    <property type="protein sequence ID" value="KAK3252547.1"/>
    <property type="molecule type" value="Genomic_DNA"/>
</dbReference>
<evidence type="ECO:0000313" key="3">
    <source>
        <dbReference type="Proteomes" id="UP001190700"/>
    </source>
</evidence>
<sequence>MAGQGDQEGAENRCMGASDSEAALLSGVPGEEVGRELVFDFKWMNSFCVKSKVKMETPKKLRRMVEPNNWCFIFDLQDGYHAMGVDPDFQNIMQFDLQGQFQCTALLFGWADPEDLRQVYEGGGPVLVRCSRGLSRAAEAREQVGRDTLLRSTDDGELEVCIKTYGVGGHPYMDEFLILTSTEEKAFEPEQPFEHLGLEVDLKEGLLRVTEKQINKIHAQAKNIICDATQEKRWLPARRLADFNGLLGCASRSPSRCQLRGCTFTSYCKFRVENQAELGSEGETAATDLLEGAPRAPRSPRKLPGASGSGLEEFHFIKNSDEQYLVHGDIKPANIVKFSLDDVWKIIDMATASQIDEDATVEYTLRYAAPEVVKLALQGQKTAPRSPASDMWSAGVVMYEVYSGQRLFDESMSDQQVVAELLSSVPMQLKGLQNMEAGAARLIRDKLLVKDPAERWSVDKVLHSNFFKTMDDTTRMSSSSVELSQSIRRLSGEIIVVLILLPFNHNRIQK</sequence>
<dbReference type="InterPro" id="IPR043502">
    <property type="entry name" value="DNA/RNA_pol_sf"/>
</dbReference>
<dbReference type="AlphaFoldDB" id="A0AAE0F5Y6"/>
<dbReference type="Gene3D" id="1.10.510.10">
    <property type="entry name" value="Transferase(Phosphotransferase) domain 1"/>
    <property type="match status" value="1"/>
</dbReference>
<protein>
    <recommendedName>
        <fullName evidence="1">Protein kinase domain-containing protein</fullName>
    </recommendedName>
</protein>
<dbReference type="SMART" id="SM00220">
    <property type="entry name" value="S_TKc"/>
    <property type="match status" value="1"/>
</dbReference>
<dbReference type="PROSITE" id="PS50011">
    <property type="entry name" value="PROTEIN_KINASE_DOM"/>
    <property type="match status" value="1"/>
</dbReference>
<dbReference type="Proteomes" id="UP001190700">
    <property type="component" value="Unassembled WGS sequence"/>
</dbReference>
<dbReference type="PANTHER" id="PTHR44167">
    <property type="entry name" value="OVARIAN-SPECIFIC SERINE/THREONINE-PROTEIN KINASE LOK-RELATED"/>
    <property type="match status" value="1"/>
</dbReference>
<feature type="domain" description="Protein kinase" evidence="1">
    <location>
        <begin position="113"/>
        <end position="467"/>
    </location>
</feature>
<dbReference type="PANTHER" id="PTHR44167:SF18">
    <property type="entry name" value="PROTEIN KINASE DOMAIN-CONTAINING PROTEIN"/>
    <property type="match status" value="1"/>
</dbReference>
<dbReference type="GO" id="GO:0005737">
    <property type="term" value="C:cytoplasm"/>
    <property type="evidence" value="ECO:0007669"/>
    <property type="project" value="TreeGrafter"/>
</dbReference>
<dbReference type="GO" id="GO:0004674">
    <property type="term" value="F:protein serine/threonine kinase activity"/>
    <property type="evidence" value="ECO:0007669"/>
    <property type="project" value="TreeGrafter"/>
</dbReference>
<reference evidence="2 3" key="1">
    <citation type="journal article" date="2015" name="Genome Biol. Evol.">
        <title>Comparative Genomics of a Bacterivorous Green Alga Reveals Evolutionary Causalities and Consequences of Phago-Mixotrophic Mode of Nutrition.</title>
        <authorList>
            <person name="Burns J.A."/>
            <person name="Paasch A."/>
            <person name="Narechania A."/>
            <person name="Kim E."/>
        </authorList>
    </citation>
    <scope>NUCLEOTIDE SEQUENCE [LARGE SCALE GENOMIC DNA]</scope>
    <source>
        <strain evidence="2 3">PLY_AMNH</strain>
    </source>
</reference>
<dbReference type="InterPro" id="IPR011009">
    <property type="entry name" value="Kinase-like_dom_sf"/>
</dbReference>
<name>A0AAE0F5Y6_9CHLO</name>
<evidence type="ECO:0000313" key="2">
    <source>
        <dbReference type="EMBL" id="KAK3252547.1"/>
    </source>
</evidence>
<proteinExistence type="predicted"/>
<comment type="caution">
    <text evidence="2">The sequence shown here is derived from an EMBL/GenBank/DDBJ whole genome shotgun (WGS) entry which is preliminary data.</text>
</comment>
<dbReference type="SUPFAM" id="SSF56112">
    <property type="entry name" value="Protein kinase-like (PK-like)"/>
    <property type="match status" value="1"/>
</dbReference>
<dbReference type="InterPro" id="IPR000719">
    <property type="entry name" value="Prot_kinase_dom"/>
</dbReference>
<keyword evidence="3" id="KW-1185">Reference proteome</keyword>
<dbReference type="GO" id="GO:0005524">
    <property type="term" value="F:ATP binding"/>
    <property type="evidence" value="ECO:0007669"/>
    <property type="project" value="InterPro"/>
</dbReference>
<organism evidence="2 3">
    <name type="scientific">Cymbomonas tetramitiformis</name>
    <dbReference type="NCBI Taxonomy" id="36881"/>
    <lineage>
        <taxon>Eukaryota</taxon>
        <taxon>Viridiplantae</taxon>
        <taxon>Chlorophyta</taxon>
        <taxon>Pyramimonadophyceae</taxon>
        <taxon>Pyramimonadales</taxon>
        <taxon>Pyramimonadaceae</taxon>
        <taxon>Cymbomonas</taxon>
    </lineage>
</organism>
<gene>
    <name evidence="2" type="ORF">CYMTET_38160</name>
</gene>
<dbReference type="GO" id="GO:0005634">
    <property type="term" value="C:nucleus"/>
    <property type="evidence" value="ECO:0007669"/>
    <property type="project" value="TreeGrafter"/>
</dbReference>
<evidence type="ECO:0000259" key="1">
    <source>
        <dbReference type="PROSITE" id="PS50011"/>
    </source>
</evidence>
<dbReference type="Pfam" id="PF00069">
    <property type="entry name" value="Pkinase"/>
    <property type="match status" value="1"/>
</dbReference>
<dbReference type="GO" id="GO:0044773">
    <property type="term" value="P:mitotic DNA damage checkpoint signaling"/>
    <property type="evidence" value="ECO:0007669"/>
    <property type="project" value="TreeGrafter"/>
</dbReference>
<accession>A0AAE0F5Y6</accession>